<evidence type="ECO:0000313" key="8">
    <source>
        <dbReference type="Proteomes" id="UP000235739"/>
    </source>
</evidence>
<gene>
    <name evidence="7" type="ORF">CIK84_02300</name>
</gene>
<name>A0A2N7S2S5_9MICC</name>
<evidence type="ECO:0000256" key="4">
    <source>
        <dbReference type="ARBA" id="ARBA00022989"/>
    </source>
</evidence>
<dbReference type="InterPro" id="IPR012506">
    <property type="entry name" value="TMEM86B-like"/>
</dbReference>
<dbReference type="Proteomes" id="UP000235739">
    <property type="component" value="Unassembled WGS sequence"/>
</dbReference>
<keyword evidence="5 6" id="KW-0472">Membrane</keyword>
<sequence>MPAQSHGQSARGTEPNRARTRLLVLAMAFVTAIHLLTQLFAPAGILADVTQIMLMPLLGAIIIALTSAQRGKLIKLVLIAVLFSWVGDTLPRFMEGDQGFLAMVGSFLIAQFFYIAALARYWRSSVMRHWWMTTPYLGAFTVLVLLCAPGAGALLVPVLIYGVALTAMAIFGTGLGVLAGCGGAIFFLSDSLIALRSFTTLDIPGMGFWIMLTYVVGQAMIGIAATRTEQHQKEKNPCR</sequence>
<feature type="transmembrane region" description="Helical" evidence="6">
    <location>
        <begin position="208"/>
        <end position="226"/>
    </location>
</feature>
<keyword evidence="4 6" id="KW-1133">Transmembrane helix</keyword>
<dbReference type="AlphaFoldDB" id="A0A2N7S2S5"/>
<dbReference type="GeneID" id="303185785"/>
<evidence type="ECO:0000256" key="2">
    <source>
        <dbReference type="ARBA" id="ARBA00007375"/>
    </source>
</evidence>
<evidence type="ECO:0000256" key="3">
    <source>
        <dbReference type="ARBA" id="ARBA00022692"/>
    </source>
</evidence>
<keyword evidence="3 6" id="KW-0812">Transmembrane</keyword>
<reference evidence="7 8" key="1">
    <citation type="journal article" date="2017" name="Elife">
        <title>Extensive horizontal gene transfer in cheese-associated bacteria.</title>
        <authorList>
            <person name="Bonham K.S."/>
            <person name="Wolfe B.E."/>
            <person name="Dutton R.J."/>
        </authorList>
    </citation>
    <scope>NUCLEOTIDE SEQUENCE [LARGE SCALE GENOMIC DNA]</scope>
    <source>
        <strain evidence="7 8">JB182</strain>
    </source>
</reference>
<dbReference type="OMA" id="HVCYLVL"/>
<dbReference type="Pfam" id="PF07947">
    <property type="entry name" value="YhhN"/>
    <property type="match status" value="1"/>
</dbReference>
<feature type="transmembrane region" description="Helical" evidence="6">
    <location>
        <begin position="167"/>
        <end position="188"/>
    </location>
</feature>
<protein>
    <submittedName>
        <fullName evidence="7">Lysoplasmalogenase</fullName>
    </submittedName>
</protein>
<dbReference type="GO" id="GO:0016020">
    <property type="term" value="C:membrane"/>
    <property type="evidence" value="ECO:0007669"/>
    <property type="project" value="UniProtKB-SubCell"/>
</dbReference>
<dbReference type="GO" id="GO:0016787">
    <property type="term" value="F:hydrolase activity"/>
    <property type="evidence" value="ECO:0007669"/>
    <property type="project" value="TreeGrafter"/>
</dbReference>
<dbReference type="EMBL" id="PNQX01000001">
    <property type="protein sequence ID" value="PMQ20468.1"/>
    <property type="molecule type" value="Genomic_DNA"/>
</dbReference>
<evidence type="ECO:0000256" key="6">
    <source>
        <dbReference type="SAM" id="Phobius"/>
    </source>
</evidence>
<dbReference type="PANTHER" id="PTHR31885:SF6">
    <property type="entry name" value="GH04784P"/>
    <property type="match status" value="1"/>
</dbReference>
<evidence type="ECO:0000313" key="7">
    <source>
        <dbReference type="EMBL" id="PMQ20468.1"/>
    </source>
</evidence>
<comment type="caution">
    <text evidence="7">The sequence shown here is derived from an EMBL/GenBank/DDBJ whole genome shotgun (WGS) entry which is preliminary data.</text>
</comment>
<evidence type="ECO:0000256" key="5">
    <source>
        <dbReference type="ARBA" id="ARBA00023136"/>
    </source>
</evidence>
<comment type="subcellular location">
    <subcellularLocation>
        <location evidence="1">Membrane</location>
        <topology evidence="1">Multi-pass membrane protein</topology>
    </subcellularLocation>
</comment>
<feature type="transmembrane region" description="Helical" evidence="6">
    <location>
        <begin position="134"/>
        <end position="161"/>
    </location>
</feature>
<accession>A0A2N7S2S5</accession>
<dbReference type="PANTHER" id="PTHR31885">
    <property type="entry name" value="GH04784P"/>
    <property type="match status" value="1"/>
</dbReference>
<dbReference type="RefSeq" id="WP_013349536.1">
    <property type="nucleotide sequence ID" value="NZ_JABUYH010000007.1"/>
</dbReference>
<feature type="transmembrane region" description="Helical" evidence="6">
    <location>
        <begin position="49"/>
        <end position="66"/>
    </location>
</feature>
<organism evidence="7 8">
    <name type="scientific">Glutamicibacter arilaitensis</name>
    <dbReference type="NCBI Taxonomy" id="256701"/>
    <lineage>
        <taxon>Bacteria</taxon>
        <taxon>Bacillati</taxon>
        <taxon>Actinomycetota</taxon>
        <taxon>Actinomycetes</taxon>
        <taxon>Micrococcales</taxon>
        <taxon>Micrococcaceae</taxon>
        <taxon>Glutamicibacter</taxon>
    </lineage>
</organism>
<proteinExistence type="inferred from homology"/>
<evidence type="ECO:0000256" key="1">
    <source>
        <dbReference type="ARBA" id="ARBA00004141"/>
    </source>
</evidence>
<comment type="similarity">
    <text evidence="2">Belongs to the TMEM86 family.</text>
</comment>
<feature type="transmembrane region" description="Helical" evidence="6">
    <location>
        <begin position="100"/>
        <end position="122"/>
    </location>
</feature>
<feature type="transmembrane region" description="Helical" evidence="6">
    <location>
        <begin position="21"/>
        <end position="43"/>
    </location>
</feature>